<proteinExistence type="predicted"/>
<comment type="caution">
    <text evidence="2">The sequence shown here is derived from an EMBL/GenBank/DDBJ whole genome shotgun (WGS) entry which is preliminary data.</text>
</comment>
<accession>A0ABN3QK49</accession>
<name>A0ABN3QK49_9ACTN</name>
<protein>
    <submittedName>
        <fullName evidence="2">Uncharacterized protein</fullName>
    </submittedName>
</protein>
<dbReference type="RefSeq" id="WP_344547474.1">
    <property type="nucleotide sequence ID" value="NZ_BAAATD010000014.1"/>
</dbReference>
<evidence type="ECO:0000313" key="3">
    <source>
        <dbReference type="Proteomes" id="UP001501509"/>
    </source>
</evidence>
<evidence type="ECO:0000256" key="1">
    <source>
        <dbReference type="SAM" id="Phobius"/>
    </source>
</evidence>
<gene>
    <name evidence="2" type="ORF">GCM10010411_77400</name>
</gene>
<dbReference type="Proteomes" id="UP001501509">
    <property type="component" value="Unassembled WGS sequence"/>
</dbReference>
<evidence type="ECO:0000313" key="2">
    <source>
        <dbReference type="EMBL" id="GAA2628606.1"/>
    </source>
</evidence>
<sequence>MADIGAFTLALGGVLAGGGMWSVLRILARGRVAVALERQRAASVAQALERLPPGGAVCELDEGGTFRAITKPAPGD</sequence>
<keyword evidence="1" id="KW-1133">Transmembrane helix</keyword>
<reference evidence="2 3" key="1">
    <citation type="journal article" date="2019" name="Int. J. Syst. Evol. Microbiol.">
        <title>The Global Catalogue of Microorganisms (GCM) 10K type strain sequencing project: providing services to taxonomists for standard genome sequencing and annotation.</title>
        <authorList>
            <consortium name="The Broad Institute Genomics Platform"/>
            <consortium name="The Broad Institute Genome Sequencing Center for Infectious Disease"/>
            <person name="Wu L."/>
            <person name="Ma J."/>
        </authorList>
    </citation>
    <scope>NUCLEOTIDE SEQUENCE [LARGE SCALE GENOMIC DNA]</scope>
    <source>
        <strain evidence="2 3">JCM 6833</strain>
    </source>
</reference>
<keyword evidence="3" id="KW-1185">Reference proteome</keyword>
<dbReference type="EMBL" id="BAAATD010000014">
    <property type="protein sequence ID" value="GAA2628606.1"/>
    <property type="molecule type" value="Genomic_DNA"/>
</dbReference>
<feature type="transmembrane region" description="Helical" evidence="1">
    <location>
        <begin position="6"/>
        <end position="28"/>
    </location>
</feature>
<keyword evidence="1" id="KW-0472">Membrane</keyword>
<organism evidence="2 3">
    <name type="scientific">Actinomadura fulvescens</name>
    <dbReference type="NCBI Taxonomy" id="46160"/>
    <lineage>
        <taxon>Bacteria</taxon>
        <taxon>Bacillati</taxon>
        <taxon>Actinomycetota</taxon>
        <taxon>Actinomycetes</taxon>
        <taxon>Streptosporangiales</taxon>
        <taxon>Thermomonosporaceae</taxon>
        <taxon>Actinomadura</taxon>
    </lineage>
</organism>
<keyword evidence="1" id="KW-0812">Transmembrane</keyword>